<protein>
    <submittedName>
        <fullName evidence="2">Gfo/Idh/MocA family protein</fullName>
    </submittedName>
</protein>
<sequence>MVRIGIIGMSAGNAHPYSWSAIVNGFFDAEEINRVGFPGVSAYLTANRDLLGIPGARVTHVWAQDRTISESIAKAVRVEHVADELTDLIGQVDAVILARDDPEHHVAMARPFIEAGVPLFIDKPLASNLDDLGYFAEQAARGKFIMSCSSMRYATELRAVKNEFGALGKLQLATAVGKKDWIKYGVHMLEGLFMLLDDPTPVAVRHVGREGGDVVHLEFADGFQATVHLFMDIALTFQISLFGKEGWRLIEVKNWFGMFRDNLIEFIRSVEKNKPRLGFDKTEAIIRTLLAAQESLSEGGKTVSLKSSHD</sequence>
<evidence type="ECO:0000313" key="3">
    <source>
        <dbReference type="Proteomes" id="UP001597116"/>
    </source>
</evidence>
<dbReference type="InterPro" id="IPR000683">
    <property type="entry name" value="Gfo/Idh/MocA-like_OxRdtase_N"/>
</dbReference>
<dbReference type="Proteomes" id="UP001597116">
    <property type="component" value="Unassembled WGS sequence"/>
</dbReference>
<name>A0ABW3Q8B4_9BACT</name>
<evidence type="ECO:0000259" key="1">
    <source>
        <dbReference type="Pfam" id="PF01408"/>
    </source>
</evidence>
<dbReference type="Gene3D" id="3.40.50.720">
    <property type="entry name" value="NAD(P)-binding Rossmann-like Domain"/>
    <property type="match status" value="1"/>
</dbReference>
<keyword evidence="3" id="KW-1185">Reference proteome</keyword>
<reference evidence="3" key="1">
    <citation type="journal article" date="2019" name="Int. J. Syst. Evol. Microbiol.">
        <title>The Global Catalogue of Microorganisms (GCM) 10K type strain sequencing project: providing services to taxonomists for standard genome sequencing and annotation.</title>
        <authorList>
            <consortium name="The Broad Institute Genomics Platform"/>
            <consortium name="The Broad Institute Genome Sequencing Center for Infectious Disease"/>
            <person name="Wu L."/>
            <person name="Ma J."/>
        </authorList>
    </citation>
    <scope>NUCLEOTIDE SEQUENCE [LARGE SCALE GENOMIC DNA]</scope>
    <source>
        <strain evidence="3">CCUG 55608</strain>
    </source>
</reference>
<gene>
    <name evidence="2" type="ORF">ACFQ4C_04145</name>
</gene>
<feature type="domain" description="Gfo/Idh/MocA-like oxidoreductase N-terminal" evidence="1">
    <location>
        <begin position="50"/>
        <end position="141"/>
    </location>
</feature>
<proteinExistence type="predicted"/>
<dbReference type="EMBL" id="JBHTLP010000002">
    <property type="protein sequence ID" value="MFD1140281.1"/>
    <property type="molecule type" value="Genomic_DNA"/>
</dbReference>
<comment type="caution">
    <text evidence="2">The sequence shown here is derived from an EMBL/GenBank/DDBJ whole genome shotgun (WGS) entry which is preliminary data.</text>
</comment>
<dbReference type="InterPro" id="IPR036291">
    <property type="entry name" value="NAD(P)-bd_dom_sf"/>
</dbReference>
<dbReference type="SUPFAM" id="SSF51735">
    <property type="entry name" value="NAD(P)-binding Rossmann-fold domains"/>
    <property type="match status" value="1"/>
</dbReference>
<dbReference type="Gene3D" id="3.30.360.10">
    <property type="entry name" value="Dihydrodipicolinate Reductase, domain 2"/>
    <property type="match status" value="1"/>
</dbReference>
<accession>A0ABW3Q8B4</accession>
<dbReference type="Pfam" id="PF01408">
    <property type="entry name" value="GFO_IDH_MocA"/>
    <property type="match status" value="1"/>
</dbReference>
<dbReference type="RefSeq" id="WP_265989676.1">
    <property type="nucleotide sequence ID" value="NZ_CP110973.1"/>
</dbReference>
<evidence type="ECO:0000313" key="2">
    <source>
        <dbReference type="EMBL" id="MFD1140281.1"/>
    </source>
</evidence>
<organism evidence="2 3">
    <name type="scientific">Larkinella insperata</name>
    <dbReference type="NCBI Taxonomy" id="332158"/>
    <lineage>
        <taxon>Bacteria</taxon>
        <taxon>Pseudomonadati</taxon>
        <taxon>Bacteroidota</taxon>
        <taxon>Cytophagia</taxon>
        <taxon>Cytophagales</taxon>
        <taxon>Spirosomataceae</taxon>
        <taxon>Larkinella</taxon>
    </lineage>
</organism>